<gene>
    <name evidence="1" type="ORF">VQ7734_00874</name>
    <name evidence="2" type="ORF">VQ7734_03484</name>
    <name evidence="3" type="ORF">VQ7734_03678</name>
    <name evidence="4" type="ORF">VQ7734_04457</name>
    <name evidence="5" type="ORF">VQ7734_04525</name>
    <name evidence="6" type="ORF">VQ7734_04942</name>
    <name evidence="7" type="ORF">VQ7734_05072</name>
    <name evidence="8" type="ORF">VQ7734_05081</name>
</gene>
<dbReference type="EMBL" id="FRFG01000101">
    <property type="protein sequence ID" value="SHO59162.1"/>
    <property type="molecule type" value="Genomic_DNA"/>
</dbReference>
<accession>A0A1M7YRG1</accession>
<evidence type="ECO:0000313" key="3">
    <source>
        <dbReference type="EMBL" id="SHO57908.1"/>
    </source>
</evidence>
<name>A0A1M7YRG1_9VIBR</name>
<sequence length="63" mass="7478">MMEEQGLHRHYQANTVKDRRVLSHVTLGLHFYRHGNADLSLDDWHLAILILREKVTESQVIRE</sequence>
<dbReference type="EMBL" id="FRFG01000078">
    <property type="protein sequence ID" value="SHO58753.1"/>
    <property type="molecule type" value="Genomic_DNA"/>
</dbReference>
<evidence type="ECO:0000313" key="9">
    <source>
        <dbReference type="Proteomes" id="UP000184600"/>
    </source>
</evidence>
<evidence type="ECO:0000313" key="8">
    <source>
        <dbReference type="EMBL" id="SHO59301.1"/>
    </source>
</evidence>
<organism evidence="1 9">
    <name type="scientific">Vibrio quintilis</name>
    <dbReference type="NCBI Taxonomy" id="1117707"/>
    <lineage>
        <taxon>Bacteria</taxon>
        <taxon>Pseudomonadati</taxon>
        <taxon>Pseudomonadota</taxon>
        <taxon>Gammaproteobacteria</taxon>
        <taxon>Vibrionales</taxon>
        <taxon>Vibrionaceae</taxon>
        <taxon>Vibrio</taxon>
    </lineage>
</organism>
<evidence type="ECO:0000313" key="4">
    <source>
        <dbReference type="EMBL" id="SHO58685.1"/>
    </source>
</evidence>
<dbReference type="EMBL" id="FRFG01000048">
    <property type="protein sequence ID" value="SHO57908.1"/>
    <property type="molecule type" value="Genomic_DNA"/>
</dbReference>
<dbReference type="EMBL" id="FRFG01000074">
    <property type="protein sequence ID" value="SHO58685.1"/>
    <property type="molecule type" value="Genomic_DNA"/>
</dbReference>
<dbReference type="EMBL" id="FRFG01000012">
    <property type="protein sequence ID" value="SHO55155.1"/>
    <property type="molecule type" value="Genomic_DNA"/>
</dbReference>
<evidence type="ECO:0000313" key="6">
    <source>
        <dbReference type="EMBL" id="SHO59162.1"/>
    </source>
</evidence>
<evidence type="ECO:0000313" key="2">
    <source>
        <dbReference type="EMBL" id="SHO57714.1"/>
    </source>
</evidence>
<keyword evidence="9" id="KW-1185">Reference proteome</keyword>
<dbReference type="EMBL" id="FRFG01000047">
    <property type="protein sequence ID" value="SHO57714.1"/>
    <property type="molecule type" value="Genomic_DNA"/>
</dbReference>
<evidence type="ECO:0000313" key="5">
    <source>
        <dbReference type="EMBL" id="SHO58753.1"/>
    </source>
</evidence>
<proteinExistence type="predicted"/>
<dbReference type="Proteomes" id="UP000184600">
    <property type="component" value="Unassembled WGS sequence"/>
</dbReference>
<reference evidence="9" key="1">
    <citation type="submission" date="2016-12" db="EMBL/GenBank/DDBJ databases">
        <authorList>
            <person name="Rodrigo-Torres L."/>
            <person name="Arahal R.D."/>
            <person name="Lucena T."/>
        </authorList>
    </citation>
    <scope>NUCLEOTIDE SEQUENCE [LARGE SCALE GENOMIC DNA]</scope>
</reference>
<reference evidence="1" key="2">
    <citation type="submission" date="2016-12" db="EMBL/GenBank/DDBJ databases">
        <authorList>
            <person name="Song W.-J."/>
            <person name="Kurnit D.M."/>
        </authorList>
    </citation>
    <scope>NUCLEOTIDE SEQUENCE [LARGE SCALE GENOMIC DNA]</scope>
    <source>
        <strain evidence="1">CECT 7734</strain>
    </source>
</reference>
<dbReference type="EMBL" id="FRFG01000116">
    <property type="protein sequence ID" value="SHO59301.1"/>
    <property type="molecule type" value="Genomic_DNA"/>
</dbReference>
<protein>
    <submittedName>
        <fullName evidence="1">Uncharacterized protein</fullName>
    </submittedName>
</protein>
<dbReference type="AlphaFoldDB" id="A0A1M7YRG1"/>
<evidence type="ECO:0000313" key="7">
    <source>
        <dbReference type="EMBL" id="SHO59292.1"/>
    </source>
</evidence>
<evidence type="ECO:0000313" key="1">
    <source>
        <dbReference type="EMBL" id="SHO55155.1"/>
    </source>
</evidence>
<dbReference type="EMBL" id="FRFG01000113">
    <property type="protein sequence ID" value="SHO59292.1"/>
    <property type="molecule type" value="Genomic_DNA"/>
</dbReference>